<dbReference type="AlphaFoldDB" id="A0A9I9CD78"/>
<dbReference type="Gramene" id="MELO3C001863.2.1">
    <property type="protein sequence ID" value="MELO3C001863.2.1"/>
    <property type="gene ID" value="MELO3C001863.2"/>
</dbReference>
<sequence>MALASAKGSKPAKEPLPAMRNCPELYTTIRSTPPSSSNLADIPVPAPAPIMGTPLCI</sequence>
<feature type="region of interest" description="Disordered" evidence="1">
    <location>
        <begin position="1"/>
        <end position="20"/>
    </location>
</feature>
<name>A0A9I9CD78_CUCME</name>
<reference evidence="2" key="1">
    <citation type="submission" date="2023-03" db="UniProtKB">
        <authorList>
            <consortium name="EnsemblPlants"/>
        </authorList>
    </citation>
    <scope>IDENTIFICATION</scope>
</reference>
<accession>A0A9I9CD78</accession>
<dbReference type="EnsemblPlants" id="MELO3C001863.2.1">
    <property type="protein sequence ID" value="MELO3C001863.2.1"/>
    <property type="gene ID" value="MELO3C001863.2"/>
</dbReference>
<protein>
    <submittedName>
        <fullName evidence="2">Uncharacterized protein</fullName>
    </submittedName>
</protein>
<evidence type="ECO:0000313" key="2">
    <source>
        <dbReference type="EnsemblPlants" id="MELO3C001863.2.1"/>
    </source>
</evidence>
<proteinExistence type="predicted"/>
<evidence type="ECO:0000256" key="1">
    <source>
        <dbReference type="SAM" id="MobiDB-lite"/>
    </source>
</evidence>
<organism evidence="2">
    <name type="scientific">Cucumis melo</name>
    <name type="common">Muskmelon</name>
    <dbReference type="NCBI Taxonomy" id="3656"/>
    <lineage>
        <taxon>Eukaryota</taxon>
        <taxon>Viridiplantae</taxon>
        <taxon>Streptophyta</taxon>
        <taxon>Embryophyta</taxon>
        <taxon>Tracheophyta</taxon>
        <taxon>Spermatophyta</taxon>
        <taxon>Magnoliopsida</taxon>
        <taxon>eudicotyledons</taxon>
        <taxon>Gunneridae</taxon>
        <taxon>Pentapetalae</taxon>
        <taxon>rosids</taxon>
        <taxon>fabids</taxon>
        <taxon>Cucurbitales</taxon>
        <taxon>Cucurbitaceae</taxon>
        <taxon>Benincaseae</taxon>
        <taxon>Cucumis</taxon>
    </lineage>
</organism>